<sequence>MTETSRVAPGADREEEYSVPPAVREFWRQAPVREVTTEDGEEAWLVTGMAEVQAVLSDPRFSRAEAHRRGSGTGRAVVFRRPGIHDLDPPEHTRLRQVLASAFSVRRIRGMRPRIEQITGELLARMREIGPPADLSAALCFPLPVAVVCEILGVPYEDQQRFRRWSELITSTNAYPRERALQARQELTEYISDLASDKSRCPEDSLLWDMIIARDEQGRLTQEEVVRIVFGVLIAGHETTANMLGKGLVAMFDHAEQFVALRADPSLVPAAVDEVLRYVVLSPSTDPHEGLHLVTKCAVELGGHTIPAQSVVLVSPTAANLDARVFPEPDRFDLRRTDADDHVAFGHGPHRCVGAQLARLELEVAYTALLREFPGLRLDVPVGALTYTSGMLIKGLRALPVTWDREVAPHPGYHR</sequence>
<evidence type="ECO:0000256" key="4">
    <source>
        <dbReference type="ARBA" id="ARBA00023002"/>
    </source>
</evidence>
<dbReference type="EMBL" id="JAHKNI010000034">
    <property type="protein sequence ID" value="MBU3068170.1"/>
    <property type="molecule type" value="Genomic_DNA"/>
</dbReference>
<dbReference type="Proteomes" id="UP000733379">
    <property type="component" value="Unassembled WGS sequence"/>
</dbReference>
<protein>
    <submittedName>
        <fullName evidence="8">Cytochrome P450</fullName>
    </submittedName>
</protein>
<evidence type="ECO:0000256" key="6">
    <source>
        <dbReference type="ARBA" id="ARBA00023033"/>
    </source>
</evidence>
<dbReference type="Pfam" id="PF00067">
    <property type="entry name" value="p450"/>
    <property type="match status" value="1"/>
</dbReference>
<comment type="similarity">
    <text evidence="1 7">Belongs to the cytochrome P450 family.</text>
</comment>
<dbReference type="RefSeq" id="WP_215924421.1">
    <property type="nucleotide sequence ID" value="NZ_JAHKNI010000034.1"/>
</dbReference>
<evidence type="ECO:0000256" key="3">
    <source>
        <dbReference type="ARBA" id="ARBA00022723"/>
    </source>
</evidence>
<evidence type="ECO:0000256" key="2">
    <source>
        <dbReference type="ARBA" id="ARBA00022617"/>
    </source>
</evidence>
<proteinExistence type="inferred from homology"/>
<dbReference type="CDD" id="cd11031">
    <property type="entry name" value="Cyp158A-like"/>
    <property type="match status" value="1"/>
</dbReference>
<dbReference type="PRINTS" id="PR00359">
    <property type="entry name" value="BP450"/>
</dbReference>
<accession>A0ABS6BFF1</accession>
<dbReference type="SUPFAM" id="SSF48264">
    <property type="entry name" value="Cytochrome P450"/>
    <property type="match status" value="1"/>
</dbReference>
<name>A0ABS6BFF1_9NOCA</name>
<evidence type="ECO:0000256" key="1">
    <source>
        <dbReference type="ARBA" id="ARBA00010617"/>
    </source>
</evidence>
<dbReference type="PANTHER" id="PTHR46696">
    <property type="entry name" value="P450, PUTATIVE (EUROFUNG)-RELATED"/>
    <property type="match status" value="1"/>
</dbReference>
<dbReference type="Gene3D" id="1.10.630.10">
    <property type="entry name" value="Cytochrome P450"/>
    <property type="match status" value="1"/>
</dbReference>
<organism evidence="8 9">
    <name type="scientific">Nocardia albiluteola</name>
    <dbReference type="NCBI Taxonomy" id="2842303"/>
    <lineage>
        <taxon>Bacteria</taxon>
        <taxon>Bacillati</taxon>
        <taxon>Actinomycetota</taxon>
        <taxon>Actinomycetes</taxon>
        <taxon>Mycobacteriales</taxon>
        <taxon>Nocardiaceae</taxon>
        <taxon>Nocardia</taxon>
    </lineage>
</organism>
<keyword evidence="2 7" id="KW-0349">Heme</keyword>
<evidence type="ECO:0000313" key="9">
    <source>
        <dbReference type="Proteomes" id="UP000733379"/>
    </source>
</evidence>
<dbReference type="PANTHER" id="PTHR46696:SF1">
    <property type="entry name" value="CYTOCHROME P450 YJIB-RELATED"/>
    <property type="match status" value="1"/>
</dbReference>
<dbReference type="InterPro" id="IPR036396">
    <property type="entry name" value="Cyt_P450_sf"/>
</dbReference>
<dbReference type="InterPro" id="IPR017972">
    <property type="entry name" value="Cyt_P450_CS"/>
</dbReference>
<evidence type="ECO:0000256" key="5">
    <source>
        <dbReference type="ARBA" id="ARBA00023004"/>
    </source>
</evidence>
<keyword evidence="4 7" id="KW-0560">Oxidoreductase</keyword>
<reference evidence="8 9" key="1">
    <citation type="submission" date="2021-06" db="EMBL/GenBank/DDBJ databases">
        <title>Actinomycetes sequencing.</title>
        <authorList>
            <person name="Shan Q."/>
        </authorList>
    </citation>
    <scope>NUCLEOTIDE SEQUENCE [LARGE SCALE GENOMIC DNA]</scope>
    <source>
        <strain evidence="8 9">NEAU-G5</strain>
    </source>
</reference>
<keyword evidence="5 7" id="KW-0408">Iron</keyword>
<evidence type="ECO:0000256" key="7">
    <source>
        <dbReference type="RuleBase" id="RU000461"/>
    </source>
</evidence>
<dbReference type="PRINTS" id="PR00385">
    <property type="entry name" value="P450"/>
</dbReference>
<dbReference type="PROSITE" id="PS00086">
    <property type="entry name" value="CYTOCHROME_P450"/>
    <property type="match status" value="1"/>
</dbReference>
<comment type="caution">
    <text evidence="8">The sequence shown here is derived from an EMBL/GenBank/DDBJ whole genome shotgun (WGS) entry which is preliminary data.</text>
</comment>
<keyword evidence="3 7" id="KW-0479">Metal-binding</keyword>
<dbReference type="InterPro" id="IPR001128">
    <property type="entry name" value="Cyt_P450"/>
</dbReference>
<evidence type="ECO:0000313" key="8">
    <source>
        <dbReference type="EMBL" id="MBU3068170.1"/>
    </source>
</evidence>
<dbReference type="InterPro" id="IPR002397">
    <property type="entry name" value="Cyt_P450_B"/>
</dbReference>
<keyword evidence="9" id="KW-1185">Reference proteome</keyword>
<gene>
    <name evidence="8" type="ORF">KO481_42475</name>
</gene>
<keyword evidence="6 7" id="KW-0503">Monooxygenase</keyword>